<keyword evidence="1" id="KW-1133">Transmembrane helix</keyword>
<keyword evidence="1" id="KW-0812">Transmembrane</keyword>
<protein>
    <submittedName>
        <fullName evidence="2">CBO0543 family protein</fullName>
    </submittedName>
</protein>
<name>A0ABV5ALS5_9BACL</name>
<proteinExistence type="predicted"/>
<accession>A0ABV5ALS5</accession>
<dbReference type="InterPro" id="IPR048147">
    <property type="entry name" value="CBO0543-like"/>
</dbReference>
<comment type="caution">
    <text evidence="2">The sequence shown here is derived from an EMBL/GenBank/DDBJ whole genome shotgun (WGS) entry which is preliminary data.</text>
</comment>
<organism evidence="2 3">
    <name type="scientific">Alicyclobacillus fastidiosus</name>
    <dbReference type="NCBI Taxonomy" id="392011"/>
    <lineage>
        <taxon>Bacteria</taxon>
        <taxon>Bacillati</taxon>
        <taxon>Bacillota</taxon>
        <taxon>Bacilli</taxon>
        <taxon>Bacillales</taxon>
        <taxon>Alicyclobacillaceae</taxon>
        <taxon>Alicyclobacillus</taxon>
    </lineage>
</organism>
<keyword evidence="3" id="KW-1185">Reference proteome</keyword>
<feature type="transmembrane region" description="Helical" evidence="1">
    <location>
        <begin position="31"/>
        <end position="50"/>
    </location>
</feature>
<evidence type="ECO:0000313" key="3">
    <source>
        <dbReference type="Proteomes" id="UP001579974"/>
    </source>
</evidence>
<feature type="transmembrane region" description="Helical" evidence="1">
    <location>
        <begin position="156"/>
        <end position="174"/>
    </location>
</feature>
<feature type="transmembrane region" description="Helical" evidence="1">
    <location>
        <begin position="62"/>
        <end position="86"/>
    </location>
</feature>
<dbReference type="EMBL" id="JBDXSU010000040">
    <property type="protein sequence ID" value="MFB5193113.1"/>
    <property type="molecule type" value="Genomic_DNA"/>
</dbReference>
<feature type="transmembrane region" description="Helical" evidence="1">
    <location>
        <begin position="92"/>
        <end position="115"/>
    </location>
</feature>
<dbReference type="RefSeq" id="WP_275475984.1">
    <property type="nucleotide sequence ID" value="NZ_CP162940.1"/>
</dbReference>
<dbReference type="Proteomes" id="UP001579974">
    <property type="component" value="Unassembled WGS sequence"/>
</dbReference>
<gene>
    <name evidence="2" type="ORF">KKP3000_003058</name>
</gene>
<dbReference type="NCBIfam" id="NF041644">
    <property type="entry name" value="CBO0543_fam"/>
    <property type="match status" value="1"/>
</dbReference>
<feature type="transmembrane region" description="Helical" evidence="1">
    <location>
        <begin position="124"/>
        <end position="144"/>
    </location>
</feature>
<reference evidence="2 3" key="1">
    <citation type="journal article" date="2024" name="Int. J. Mol. Sci.">
        <title>Exploration of Alicyclobacillus spp. Genome in Search of Antibiotic Resistance.</title>
        <authorList>
            <person name="Bucka-Kolendo J."/>
            <person name="Kiousi D.E."/>
            <person name="Dekowska A."/>
            <person name="Mikolajczuk-Szczyrba A."/>
            <person name="Karadedos D.M."/>
            <person name="Michael P."/>
            <person name="Galanis A."/>
            <person name="Sokolowska B."/>
        </authorList>
    </citation>
    <scope>NUCLEOTIDE SEQUENCE [LARGE SCALE GENOMIC DNA]</scope>
    <source>
        <strain evidence="2 3">KKP 3000</strain>
    </source>
</reference>
<evidence type="ECO:0000256" key="1">
    <source>
        <dbReference type="SAM" id="Phobius"/>
    </source>
</evidence>
<keyword evidence="1" id="KW-0472">Membrane</keyword>
<sequence length="187" mass="22391">MSNSQADYKNIYEATKRFRDVRMDHWLHHDLFSLQWWLLLALTIVPWFIWWKLADKQRLLELMCYGTLIAAICIALDAIGTVNLWWMYRSELIIQFPGLLVADISDIPVVFMLVYQYCSTWKSFIIAMVFVSIAFAFVIEPLFMRVQLYNPLSWEYVYSFLVYMFMAMLIRLMVMKLKEQAVEPLQR</sequence>
<evidence type="ECO:0000313" key="2">
    <source>
        <dbReference type="EMBL" id="MFB5193113.1"/>
    </source>
</evidence>